<accession>A0AAD5UCH7</accession>
<reference evidence="1" key="1">
    <citation type="submission" date="2020-05" db="EMBL/GenBank/DDBJ databases">
        <title>Phylogenomic resolution of chytrid fungi.</title>
        <authorList>
            <person name="Stajich J.E."/>
            <person name="Amses K."/>
            <person name="Simmons R."/>
            <person name="Seto K."/>
            <person name="Myers J."/>
            <person name="Bonds A."/>
            <person name="Quandt C.A."/>
            <person name="Barry K."/>
            <person name="Liu P."/>
            <person name="Grigoriev I."/>
            <person name="Longcore J.E."/>
            <person name="James T.Y."/>
        </authorList>
    </citation>
    <scope>NUCLEOTIDE SEQUENCE</scope>
    <source>
        <strain evidence="1">PLAUS21</strain>
    </source>
</reference>
<protein>
    <submittedName>
        <fullName evidence="1">Uncharacterized protein</fullName>
    </submittedName>
</protein>
<comment type="caution">
    <text evidence="1">The sequence shown here is derived from an EMBL/GenBank/DDBJ whole genome shotgun (WGS) entry which is preliminary data.</text>
</comment>
<organism evidence="1 2">
    <name type="scientific">Boothiomyces macroporosus</name>
    <dbReference type="NCBI Taxonomy" id="261099"/>
    <lineage>
        <taxon>Eukaryota</taxon>
        <taxon>Fungi</taxon>
        <taxon>Fungi incertae sedis</taxon>
        <taxon>Chytridiomycota</taxon>
        <taxon>Chytridiomycota incertae sedis</taxon>
        <taxon>Chytridiomycetes</taxon>
        <taxon>Rhizophydiales</taxon>
        <taxon>Terramycetaceae</taxon>
        <taxon>Boothiomyces</taxon>
    </lineage>
</organism>
<gene>
    <name evidence="1" type="ORF">HK103_007551</name>
</gene>
<evidence type="ECO:0000313" key="1">
    <source>
        <dbReference type="EMBL" id="KAJ3254090.1"/>
    </source>
</evidence>
<name>A0AAD5UCH7_9FUNG</name>
<dbReference type="Proteomes" id="UP001210925">
    <property type="component" value="Unassembled WGS sequence"/>
</dbReference>
<proteinExistence type="predicted"/>
<sequence length="183" mass="21467">MPLSFVRLAITYKADIAGEYFKRLKWRGYRSRKFVFDFYNRQEYIQQIMKRMDKMRVFVQERSGQIMEERHIIEEEKRLEEIDKYARNHHHLLGTKNVPGVPLVNNFLPSILKDNSGIQECLAKIGKNPRKIRIKPKEIVPHSPKEAEKKCQGPFLVLLTNLAQISVESGVEKAFTTYAKSDD</sequence>
<dbReference type="AlphaFoldDB" id="A0AAD5UCH7"/>
<keyword evidence="2" id="KW-1185">Reference proteome</keyword>
<dbReference type="EMBL" id="JADGKB010000093">
    <property type="protein sequence ID" value="KAJ3254090.1"/>
    <property type="molecule type" value="Genomic_DNA"/>
</dbReference>
<evidence type="ECO:0000313" key="2">
    <source>
        <dbReference type="Proteomes" id="UP001210925"/>
    </source>
</evidence>